<dbReference type="EMBL" id="JANIBM010000003">
    <property type="protein sequence ID" value="MCQ8180170.1"/>
    <property type="molecule type" value="Genomic_DNA"/>
</dbReference>
<comment type="caution">
    <text evidence="3">The sequence shown here is derived from an EMBL/GenBank/DDBJ whole genome shotgun (WGS) entry which is preliminary data.</text>
</comment>
<evidence type="ECO:0000256" key="1">
    <source>
        <dbReference type="SAM" id="Phobius"/>
    </source>
</evidence>
<dbReference type="SMART" id="SM00327">
    <property type="entry name" value="VWA"/>
    <property type="match status" value="1"/>
</dbReference>
<dbReference type="Pfam" id="PF13519">
    <property type="entry name" value="VWA_2"/>
    <property type="match status" value="1"/>
</dbReference>
<keyword evidence="1" id="KW-0812">Transmembrane</keyword>
<gene>
    <name evidence="3" type="ORF">NP603_03520</name>
</gene>
<accession>A0ABT1UEP7</accession>
<dbReference type="InterPro" id="IPR036465">
    <property type="entry name" value="vWFA_dom_sf"/>
</dbReference>
<protein>
    <submittedName>
        <fullName evidence="3">VWA domain-containing protein</fullName>
    </submittedName>
</protein>
<evidence type="ECO:0000313" key="4">
    <source>
        <dbReference type="Proteomes" id="UP001524569"/>
    </source>
</evidence>
<keyword evidence="4" id="KW-1185">Reference proteome</keyword>
<reference evidence="3 4" key="1">
    <citation type="submission" date="2022-07" db="EMBL/GenBank/DDBJ databases">
        <title>Methylomonas rivi sp. nov., Methylomonas rosea sp. nov., Methylomonas aureus sp. nov. and Methylomonas subterranea sp. nov., four novel methanotrophs isolated from a freshwater creek and the deep terrestrial subsurface.</title>
        <authorList>
            <person name="Abin C."/>
            <person name="Sankaranarayanan K."/>
            <person name="Garner C."/>
            <person name="Sindelar R."/>
            <person name="Kotary K."/>
            <person name="Garner R."/>
            <person name="Barclay S."/>
            <person name="Lawson P."/>
            <person name="Krumholz L."/>
        </authorList>
    </citation>
    <scope>NUCLEOTIDE SEQUENCE [LARGE SCALE GENOMIC DNA]</scope>
    <source>
        <strain evidence="3 4">SURF-1</strain>
    </source>
</reference>
<dbReference type="Gene3D" id="3.40.50.410">
    <property type="entry name" value="von Willebrand factor, type A domain"/>
    <property type="match status" value="1"/>
</dbReference>
<keyword evidence="1" id="KW-0472">Membrane</keyword>
<feature type="domain" description="VWFA" evidence="2">
    <location>
        <begin position="34"/>
        <end position="213"/>
    </location>
</feature>
<evidence type="ECO:0000259" key="2">
    <source>
        <dbReference type="SMART" id="SM00327"/>
    </source>
</evidence>
<proteinExistence type="predicted"/>
<name>A0ABT1UEP7_9GAMM</name>
<dbReference type="InterPro" id="IPR002035">
    <property type="entry name" value="VWF_A"/>
</dbReference>
<organism evidence="3 4">
    <name type="scientific">Methylomonas aurea</name>
    <dbReference type="NCBI Taxonomy" id="2952224"/>
    <lineage>
        <taxon>Bacteria</taxon>
        <taxon>Pseudomonadati</taxon>
        <taxon>Pseudomonadota</taxon>
        <taxon>Gammaproteobacteria</taxon>
        <taxon>Methylococcales</taxon>
        <taxon>Methylococcaceae</taxon>
        <taxon>Methylomonas</taxon>
    </lineage>
</organism>
<evidence type="ECO:0000313" key="3">
    <source>
        <dbReference type="EMBL" id="MCQ8180170.1"/>
    </source>
</evidence>
<keyword evidence="1" id="KW-1133">Transmembrane helix</keyword>
<dbReference type="Proteomes" id="UP001524569">
    <property type="component" value="Unassembled WGS sequence"/>
</dbReference>
<dbReference type="CDD" id="cd00198">
    <property type="entry name" value="vWFA"/>
    <property type="match status" value="1"/>
</dbReference>
<feature type="transmembrane region" description="Helical" evidence="1">
    <location>
        <begin position="289"/>
        <end position="306"/>
    </location>
</feature>
<dbReference type="RefSeq" id="WP_256609548.1">
    <property type="nucleotide sequence ID" value="NZ_JANIBM010000003.1"/>
</dbReference>
<dbReference type="SUPFAM" id="SSF53300">
    <property type="entry name" value="vWA-like"/>
    <property type="match status" value="1"/>
</dbReference>
<sequence length="308" mass="33692">MTLVKDFRFWLLAAALGLALIAAAGPTRVARQPLYRLVFVVDITRSMNTEDYQSDGQPVSRLEFVKQTLRRQLLALPCQSQVGLGVFTERRSVVLFEPIEVCAGFAEIDAAIAALDWRMAWAADSRIASGLASTLEAFKNSRDSLVFFSDGQEAPPPNPRYQPDLTVFKGQVKGLIVGVGGDQAAPIPKFDANGKRLGFYRPEDVPHRSTFGESDLNPEKIEGYDARNAPFGSRAVSGDEHLSRLHEDYLRKLAGDSGLRYQRLTDTGSLGVALQDSGFAEPGQAETGIAWQFAGLAVLALAALYWRN</sequence>